<feature type="chain" id="PRO_5034022175" evidence="8">
    <location>
        <begin position="29"/>
        <end position="432"/>
    </location>
</feature>
<keyword evidence="5 8" id="KW-0732">Signal</keyword>
<keyword evidence="3" id="KW-1134">Transmembrane beta strand</keyword>
<evidence type="ECO:0000256" key="3">
    <source>
        <dbReference type="ARBA" id="ARBA00022452"/>
    </source>
</evidence>
<evidence type="ECO:0000256" key="5">
    <source>
        <dbReference type="ARBA" id="ARBA00022729"/>
    </source>
</evidence>
<protein>
    <submittedName>
        <fullName evidence="9">Long-chain fatty acid transporter</fullName>
    </submittedName>
</protein>
<dbReference type="Pfam" id="PF03349">
    <property type="entry name" value="Toluene_X"/>
    <property type="match status" value="1"/>
</dbReference>
<organism evidence="9 10">
    <name type="scientific">Methyloradius palustris</name>
    <dbReference type="NCBI Taxonomy" id="2778876"/>
    <lineage>
        <taxon>Bacteria</taxon>
        <taxon>Pseudomonadati</taxon>
        <taxon>Pseudomonadota</taxon>
        <taxon>Betaproteobacteria</taxon>
        <taxon>Nitrosomonadales</taxon>
        <taxon>Methylophilaceae</taxon>
        <taxon>Methyloradius</taxon>
    </lineage>
</organism>
<proteinExistence type="inferred from homology"/>
<dbReference type="AlphaFoldDB" id="A0A8D5GC35"/>
<evidence type="ECO:0000256" key="1">
    <source>
        <dbReference type="ARBA" id="ARBA00004571"/>
    </source>
</evidence>
<dbReference type="InterPro" id="IPR005017">
    <property type="entry name" value="OMPP1/FadL/TodX"/>
</dbReference>
<accession>A0A8D5GC35</accession>
<comment type="similarity">
    <text evidence="2">Belongs to the OmpP1/FadL family.</text>
</comment>
<evidence type="ECO:0000313" key="9">
    <source>
        <dbReference type="EMBL" id="BCM24738.1"/>
    </source>
</evidence>
<name>A0A8D5GC35_9PROT</name>
<evidence type="ECO:0000313" key="10">
    <source>
        <dbReference type="Proteomes" id="UP000826722"/>
    </source>
</evidence>
<reference evidence="9" key="1">
    <citation type="journal article" date="2021" name="Arch. Microbiol.">
        <title>Methyloradius palustris gen. nov., sp. nov., a methanol-oxidizing bacterium isolated from snow.</title>
        <authorList>
            <person name="Miyadera T."/>
            <person name="Kojima H."/>
            <person name="Fukui M."/>
        </authorList>
    </citation>
    <scope>NUCLEOTIDE SEQUENCE</scope>
    <source>
        <strain evidence="9">Zm11</strain>
    </source>
</reference>
<evidence type="ECO:0000256" key="2">
    <source>
        <dbReference type="ARBA" id="ARBA00008163"/>
    </source>
</evidence>
<comment type="subcellular location">
    <subcellularLocation>
        <location evidence="1">Cell outer membrane</location>
        <topology evidence="1">Multi-pass membrane protein</topology>
    </subcellularLocation>
</comment>
<sequence length="432" mass="46139">MINQLNISTSKVAAFTCLLTTLSLPAHATNGINLIGFGGESTLMAGADVAVARDTSALNTNPAGLAQIKGQRFNGFGSVLRTLDLSHQDQFGNNENASNRYTALGGGGYAMSLDSLPCTIGIGLFAQGGAGGVFKNINVNPALGGGQDRFSALFGIAKITPGIGCQVTDKLSLGISYGLVYASLDQKLFPNSSFQPANFYGYELKGANTIKTSFKIGMQYKATPQLTLGAAFTDKTKLPLSGGRISFNQTDAGNGIVTYRNASISGFALPREVAIGAAFQATDDLLLSLKLNWINWADAMKSSTLTATDPDSTSAYGPVFSANSALDWKNQWVIATGLAYKLNDKTMLYAGHNYGKNPVPTNTTTPNLAAILEHHYTFGAAYKFDPEWTFTGGIEYDPQVKVDYTNVQLPFGTNSELRNEALFLHFMVSREW</sequence>
<dbReference type="KEGG" id="mpau:ZMTM_09970"/>
<evidence type="ECO:0000256" key="6">
    <source>
        <dbReference type="ARBA" id="ARBA00023136"/>
    </source>
</evidence>
<keyword evidence="4" id="KW-0812">Transmembrane</keyword>
<keyword evidence="7" id="KW-0998">Cell outer membrane</keyword>
<dbReference type="SUPFAM" id="SSF56935">
    <property type="entry name" value="Porins"/>
    <property type="match status" value="1"/>
</dbReference>
<keyword evidence="10" id="KW-1185">Reference proteome</keyword>
<gene>
    <name evidence="9" type="ORF">ZMTM_09970</name>
</gene>
<dbReference type="PANTHER" id="PTHR35093:SF8">
    <property type="entry name" value="OUTER MEMBRANE PROTEIN NMB0088-RELATED"/>
    <property type="match status" value="1"/>
</dbReference>
<evidence type="ECO:0000256" key="7">
    <source>
        <dbReference type="ARBA" id="ARBA00023237"/>
    </source>
</evidence>
<dbReference type="PANTHER" id="PTHR35093">
    <property type="entry name" value="OUTER MEMBRANE PROTEIN NMB0088-RELATED"/>
    <property type="match status" value="1"/>
</dbReference>
<dbReference type="Gene3D" id="2.40.160.60">
    <property type="entry name" value="Outer membrane protein transport protein (OMPP1/FadL/TodX)"/>
    <property type="match status" value="1"/>
</dbReference>
<keyword evidence="6" id="KW-0472">Membrane</keyword>
<dbReference type="Proteomes" id="UP000826722">
    <property type="component" value="Chromosome"/>
</dbReference>
<dbReference type="EMBL" id="AP024110">
    <property type="protein sequence ID" value="BCM24738.1"/>
    <property type="molecule type" value="Genomic_DNA"/>
</dbReference>
<dbReference type="GO" id="GO:0009279">
    <property type="term" value="C:cell outer membrane"/>
    <property type="evidence" value="ECO:0007669"/>
    <property type="project" value="UniProtKB-SubCell"/>
</dbReference>
<evidence type="ECO:0000256" key="4">
    <source>
        <dbReference type="ARBA" id="ARBA00022692"/>
    </source>
</evidence>
<dbReference type="GO" id="GO:0015483">
    <property type="term" value="F:long-chain fatty acid transporting porin activity"/>
    <property type="evidence" value="ECO:0007669"/>
    <property type="project" value="TreeGrafter"/>
</dbReference>
<evidence type="ECO:0000256" key="8">
    <source>
        <dbReference type="SAM" id="SignalP"/>
    </source>
</evidence>
<feature type="signal peptide" evidence="8">
    <location>
        <begin position="1"/>
        <end position="28"/>
    </location>
</feature>